<evidence type="ECO:0000313" key="3">
    <source>
        <dbReference type="Proteomes" id="UP001140560"/>
    </source>
</evidence>
<reference evidence="2" key="1">
    <citation type="submission" date="2022-10" db="EMBL/GenBank/DDBJ databases">
        <title>Tapping the CABI collections for fungal endophytes: first genome assemblies for Collariella, Neodidymelliopsis, Ascochyta clinopodiicola, Didymella pomorum, Didymosphaeria variabile, Neocosmospora piperis and Neocucurbitaria cava.</title>
        <authorList>
            <person name="Hill R."/>
        </authorList>
    </citation>
    <scope>NUCLEOTIDE SEQUENCE</scope>
    <source>
        <strain evidence="2">IMI 356814</strain>
    </source>
</reference>
<gene>
    <name evidence="2" type="ORF">N0V83_010171</name>
</gene>
<accession>A0A9W8XZ52</accession>
<evidence type="ECO:0000256" key="1">
    <source>
        <dbReference type="SAM" id="MobiDB-lite"/>
    </source>
</evidence>
<feature type="region of interest" description="Disordered" evidence="1">
    <location>
        <begin position="1"/>
        <end position="30"/>
    </location>
</feature>
<comment type="caution">
    <text evidence="2">The sequence shown here is derived from an EMBL/GenBank/DDBJ whole genome shotgun (WGS) entry which is preliminary data.</text>
</comment>
<sequence>MKSESDDFTDDDEEVASGDEVGIYEGGQDIEEEEILADEDTGIPAGAYELFQQRPDTLHSPIKWEHLARWSDDRPFVGYRCEQHFSDAYRHTSFQTFVRDMYTRIGSSPQDTHPWKPIDEASNTIRTKMQGIFLDWHRIRGYFKSDGETTLREAKKVVEISKTMLGLLPTSELGVHLP</sequence>
<feature type="compositionally biased region" description="Acidic residues" evidence="1">
    <location>
        <begin position="1"/>
        <end position="17"/>
    </location>
</feature>
<proteinExistence type="predicted"/>
<protein>
    <submittedName>
        <fullName evidence="2">Uncharacterized protein</fullName>
    </submittedName>
</protein>
<organism evidence="2 3">
    <name type="scientific">Neocucurbitaria cava</name>
    <dbReference type="NCBI Taxonomy" id="798079"/>
    <lineage>
        <taxon>Eukaryota</taxon>
        <taxon>Fungi</taxon>
        <taxon>Dikarya</taxon>
        <taxon>Ascomycota</taxon>
        <taxon>Pezizomycotina</taxon>
        <taxon>Dothideomycetes</taxon>
        <taxon>Pleosporomycetidae</taxon>
        <taxon>Pleosporales</taxon>
        <taxon>Pleosporineae</taxon>
        <taxon>Cucurbitariaceae</taxon>
        <taxon>Neocucurbitaria</taxon>
    </lineage>
</organism>
<dbReference type="Proteomes" id="UP001140560">
    <property type="component" value="Unassembled WGS sequence"/>
</dbReference>
<evidence type="ECO:0000313" key="2">
    <source>
        <dbReference type="EMBL" id="KAJ4363053.1"/>
    </source>
</evidence>
<name>A0A9W8XZ52_9PLEO</name>
<dbReference type="EMBL" id="JAPEUY010000020">
    <property type="protein sequence ID" value="KAJ4363053.1"/>
    <property type="molecule type" value="Genomic_DNA"/>
</dbReference>
<keyword evidence="3" id="KW-1185">Reference proteome</keyword>
<dbReference type="AlphaFoldDB" id="A0A9W8XZ52"/>